<dbReference type="InterPro" id="IPR002187">
    <property type="entry name" value="N-reg_PII"/>
</dbReference>
<protein>
    <submittedName>
        <fullName evidence="1">Uncharacterized protein</fullName>
    </submittedName>
</protein>
<reference evidence="1 2" key="1">
    <citation type="submission" date="2017-03" db="EMBL/GenBank/DDBJ databases">
        <title>wgs assembly of Dolosigranulum pigrum KPL CDC strains.</title>
        <authorList>
            <person name="Brugger S.D."/>
            <person name="Pettigrew M."/>
            <person name="Kong Y."/>
            <person name="Lemon K.P."/>
        </authorList>
    </citation>
    <scope>NUCLEOTIDE SEQUENCE [LARGE SCALE GENOMIC DNA]</scope>
    <source>
        <strain evidence="1 2">KPL1931_CDC4294-98</strain>
    </source>
</reference>
<proteinExistence type="predicted"/>
<dbReference type="Gene3D" id="3.30.70.120">
    <property type="match status" value="2"/>
</dbReference>
<dbReference type="AlphaFoldDB" id="A0A328KC64"/>
<dbReference type="GO" id="GO:0030234">
    <property type="term" value="F:enzyme regulator activity"/>
    <property type="evidence" value="ECO:0007669"/>
    <property type="project" value="InterPro"/>
</dbReference>
<dbReference type="EMBL" id="NAQV01000071">
    <property type="protein sequence ID" value="RAN61348.1"/>
    <property type="molecule type" value="Genomic_DNA"/>
</dbReference>
<gene>
    <name evidence="1" type="ORF">B8A44_09810</name>
</gene>
<dbReference type="InterPro" id="IPR011322">
    <property type="entry name" value="N-reg_PII-like_a/b"/>
</dbReference>
<sequence length="221" mass="24482">MEHLAMDLLVFIVNEHESKQLMIDARQRGVAGGTIIPAEGTIKNGFLRKLCLDSVRREICLILTPTAMATKVLDHIARTKQMHKKHHGIGAQLPLNNVLGLSNRQKERRTPLKQTERESQSMYQAIFTVVERGTAQEVMTVAEDRGATGGTIIHGRGASSKDITTVFNMEIEPEKDILLIITATAQAPSIMNGIADHLNIEQENSGVMFTLDISELRGIYE</sequence>
<dbReference type="GO" id="GO:0006808">
    <property type="term" value="P:regulation of nitrogen utilization"/>
    <property type="evidence" value="ECO:0007669"/>
    <property type="project" value="InterPro"/>
</dbReference>
<dbReference type="PROSITE" id="PS51343">
    <property type="entry name" value="PII_GLNB_DOM"/>
    <property type="match status" value="1"/>
</dbReference>
<dbReference type="SUPFAM" id="SSF54913">
    <property type="entry name" value="GlnB-like"/>
    <property type="match status" value="2"/>
</dbReference>
<comment type="caution">
    <text evidence="1">The sequence shown here is derived from an EMBL/GenBank/DDBJ whole genome shotgun (WGS) entry which is preliminary data.</text>
</comment>
<name>A0A328KC64_9LACT</name>
<dbReference type="Proteomes" id="UP000249099">
    <property type="component" value="Unassembled WGS sequence"/>
</dbReference>
<accession>A0A328KC64</accession>
<evidence type="ECO:0000313" key="1">
    <source>
        <dbReference type="EMBL" id="RAN61348.1"/>
    </source>
</evidence>
<evidence type="ECO:0000313" key="2">
    <source>
        <dbReference type="Proteomes" id="UP000249099"/>
    </source>
</evidence>
<dbReference type="InterPro" id="IPR015867">
    <property type="entry name" value="N-reg_PII/ATP_PRibTrfase_C"/>
</dbReference>
<organism evidence="1 2">
    <name type="scientific">Dolosigranulum pigrum</name>
    <dbReference type="NCBI Taxonomy" id="29394"/>
    <lineage>
        <taxon>Bacteria</taxon>
        <taxon>Bacillati</taxon>
        <taxon>Bacillota</taxon>
        <taxon>Bacilli</taxon>
        <taxon>Lactobacillales</taxon>
        <taxon>Carnobacteriaceae</taxon>
        <taxon>Dolosigranulum</taxon>
    </lineage>
</organism>
<dbReference type="RefSeq" id="WP_111950414.1">
    <property type="nucleotide sequence ID" value="NZ_CP040408.1"/>
</dbReference>